<feature type="transmembrane region" description="Helical" evidence="1">
    <location>
        <begin position="6"/>
        <end position="25"/>
    </location>
</feature>
<proteinExistence type="predicted"/>
<organism evidence="2 3">
    <name type="scientific">Candidatus Nomurabacteria bacterium GW2011_GWB1_40_7</name>
    <dbReference type="NCBI Taxonomy" id="1618744"/>
    <lineage>
        <taxon>Bacteria</taxon>
        <taxon>Candidatus Nomuraibacteriota</taxon>
    </lineage>
</organism>
<evidence type="ECO:0000256" key="1">
    <source>
        <dbReference type="SAM" id="Phobius"/>
    </source>
</evidence>
<gene>
    <name evidence="2" type="ORF">UU13_C0024G0006</name>
</gene>
<name>A0A0G0SXZ6_9BACT</name>
<reference evidence="2 3" key="1">
    <citation type="journal article" date="2015" name="Nature">
        <title>rRNA introns, odd ribosomes, and small enigmatic genomes across a large radiation of phyla.</title>
        <authorList>
            <person name="Brown C.T."/>
            <person name="Hug L.A."/>
            <person name="Thomas B.C."/>
            <person name="Sharon I."/>
            <person name="Castelle C.J."/>
            <person name="Singh A."/>
            <person name="Wilkins M.J."/>
            <person name="Williams K.H."/>
            <person name="Banfield J.F."/>
        </authorList>
    </citation>
    <scope>NUCLEOTIDE SEQUENCE [LARGE SCALE GENOMIC DNA]</scope>
</reference>
<sequence length="69" mass="7470">TVNWFSWFVAITSVAMGLYSGFLYITARDNPQQVQQAAKVLSYVIIGIAVSILAFSIVTITKQLMGLGG</sequence>
<keyword evidence="1" id="KW-0812">Transmembrane</keyword>
<dbReference type="EMBL" id="LBZL01000024">
    <property type="protein sequence ID" value="KKR69673.1"/>
    <property type="molecule type" value="Genomic_DNA"/>
</dbReference>
<feature type="non-terminal residue" evidence="2">
    <location>
        <position position="1"/>
    </location>
</feature>
<dbReference type="Proteomes" id="UP000034452">
    <property type="component" value="Unassembled WGS sequence"/>
</dbReference>
<dbReference type="InterPro" id="IPR043993">
    <property type="entry name" value="T4SS_pilin"/>
</dbReference>
<keyword evidence="1" id="KW-1133">Transmembrane helix</keyword>
<evidence type="ECO:0000313" key="3">
    <source>
        <dbReference type="Proteomes" id="UP000034452"/>
    </source>
</evidence>
<feature type="transmembrane region" description="Helical" evidence="1">
    <location>
        <begin position="37"/>
        <end position="60"/>
    </location>
</feature>
<dbReference type="Pfam" id="PF18895">
    <property type="entry name" value="T4SS_pilin"/>
    <property type="match status" value="1"/>
</dbReference>
<keyword evidence="1" id="KW-0472">Membrane</keyword>
<evidence type="ECO:0000313" key="2">
    <source>
        <dbReference type="EMBL" id="KKR69673.1"/>
    </source>
</evidence>
<accession>A0A0G0SXZ6</accession>
<protein>
    <submittedName>
        <fullName evidence="2">Uncharacterized protein</fullName>
    </submittedName>
</protein>
<comment type="caution">
    <text evidence="2">The sequence shown here is derived from an EMBL/GenBank/DDBJ whole genome shotgun (WGS) entry which is preliminary data.</text>
</comment>
<dbReference type="AlphaFoldDB" id="A0A0G0SXZ6"/>